<dbReference type="Pfam" id="PF21056">
    <property type="entry name" value="ZSWIM1-3_RNaseH-like"/>
    <property type="match status" value="1"/>
</dbReference>
<dbReference type="PANTHER" id="PTHR31569:SF4">
    <property type="entry name" value="SWIM-TYPE DOMAIN-CONTAINING PROTEIN"/>
    <property type="match status" value="1"/>
</dbReference>
<name>A0ABM1AD06_APLCA</name>
<keyword evidence="1" id="KW-0863">Zinc-finger</keyword>
<gene>
    <name evidence="4" type="primary">LOC101862002</name>
</gene>
<protein>
    <submittedName>
        <fullName evidence="4">Uncharacterized protein LOC101862002</fullName>
    </submittedName>
</protein>
<keyword evidence="1" id="KW-0862">Zinc</keyword>
<feature type="domain" description="SWIM-type" evidence="2">
    <location>
        <begin position="401"/>
        <end position="433"/>
    </location>
</feature>
<accession>A0ABM1AD06</accession>
<organism evidence="3 4">
    <name type="scientific">Aplysia californica</name>
    <name type="common">California sea hare</name>
    <dbReference type="NCBI Taxonomy" id="6500"/>
    <lineage>
        <taxon>Eukaryota</taxon>
        <taxon>Metazoa</taxon>
        <taxon>Spiralia</taxon>
        <taxon>Lophotrochozoa</taxon>
        <taxon>Mollusca</taxon>
        <taxon>Gastropoda</taxon>
        <taxon>Heterobranchia</taxon>
        <taxon>Euthyneura</taxon>
        <taxon>Tectipleura</taxon>
        <taxon>Aplysiida</taxon>
        <taxon>Aplysioidea</taxon>
        <taxon>Aplysiidae</taxon>
        <taxon>Aplysia</taxon>
    </lineage>
</organism>
<sequence>MSYVFNKEEIEEVVALFFSHKCFPFCNVFILPSQDIVELDPRNENLMHMVNSKFNKAYTLTEIRRMKHKLKSGRARGDVDDLLDNLEGLQSHGQVKVQISDNGNGRLVDIVAFSTSHMVSLFHKYPDVIYMDGTYKTNKCGYPLYQVMVEDGCGRGRAVFYAFVRQENADILAKMMQIFVEFMGESVNRTMYAMTDKDPNEINAIKQYMPNASTMLCAFHVHKAMKAKLQKLQCAKEVKDRLQQLAHVLVTTNDIATFNRNVTEIMSLSHVFYDYIANHWLNCVESWAYHARLHNRLYLNDTNNKCEGENRRLKEILNSNTSMSEAVKKLFQHSVTQLFDVKAASAVEIMSSFHFRDANPRWQGLYSVFSAHAVQLMLEDHVSFPVPVDGFDCVDASGVRYHVCGRPLSCACPFFCQTSLPCCHMLSIFAESFNVAEADLYAPDNRWLKINVVQDVPLPQVAPVTVCPIVGPEARHHRTEAVLARLSCLLKMSGSLEFQERIEKVERVVQAWEDGRGCAVFDVQLGQDMPLVDGDGAVLGDEGGVVVGDEVIRDGAVVGDEVIRDDAVVGDEVIRDGAVVGDEVIRDGRSGLVISIDTSGQYSLQVNGVTWLTNGDTFFRSDGKQFSTADSSLKHSL</sequence>
<evidence type="ECO:0000313" key="3">
    <source>
        <dbReference type="Proteomes" id="UP000694888"/>
    </source>
</evidence>
<dbReference type="InterPro" id="IPR048324">
    <property type="entry name" value="ZSWIM1-3_RNaseH-like"/>
</dbReference>
<reference evidence="4" key="1">
    <citation type="submission" date="2025-08" db="UniProtKB">
        <authorList>
            <consortium name="RefSeq"/>
        </authorList>
    </citation>
    <scope>IDENTIFICATION</scope>
</reference>
<evidence type="ECO:0000313" key="4">
    <source>
        <dbReference type="RefSeq" id="XP_012945352.2"/>
    </source>
</evidence>
<dbReference type="GeneID" id="101862002"/>
<dbReference type="Proteomes" id="UP000694888">
    <property type="component" value="Unplaced"/>
</dbReference>
<proteinExistence type="predicted"/>
<dbReference type="PANTHER" id="PTHR31569">
    <property type="entry name" value="SWIM-TYPE DOMAIN-CONTAINING PROTEIN"/>
    <property type="match status" value="1"/>
</dbReference>
<dbReference type="PROSITE" id="PS50966">
    <property type="entry name" value="ZF_SWIM"/>
    <property type="match status" value="1"/>
</dbReference>
<dbReference type="RefSeq" id="XP_012945352.2">
    <property type="nucleotide sequence ID" value="XM_013089898.2"/>
</dbReference>
<dbReference type="InterPro" id="IPR052579">
    <property type="entry name" value="Zinc_finger_SWIM"/>
</dbReference>
<evidence type="ECO:0000259" key="2">
    <source>
        <dbReference type="PROSITE" id="PS50966"/>
    </source>
</evidence>
<evidence type="ECO:0000256" key="1">
    <source>
        <dbReference type="PROSITE-ProRule" id="PRU00325"/>
    </source>
</evidence>
<keyword evidence="3" id="KW-1185">Reference proteome</keyword>
<keyword evidence="1" id="KW-0479">Metal-binding</keyword>
<dbReference type="InterPro" id="IPR007527">
    <property type="entry name" value="Znf_SWIM"/>
</dbReference>